<dbReference type="EMBL" id="KV582736">
    <property type="protein sequence ID" value="OPL33484.1"/>
    <property type="molecule type" value="Genomic_DNA"/>
</dbReference>
<reference evidence="1 2" key="1">
    <citation type="journal article" date="2016" name="PLoS ONE">
        <title>A First Insight into the Genome of the Filter-Feeder Mussel Mytilus galloprovincialis.</title>
        <authorList>
            <person name="Murgarella M."/>
            <person name="Puiu D."/>
            <person name="Novoa B."/>
            <person name="Figueras A."/>
            <person name="Posada D."/>
            <person name="Canchaya C."/>
        </authorList>
    </citation>
    <scope>NUCLEOTIDE SEQUENCE [LARGE SCALE GENOMIC DNA]</scope>
    <source>
        <tissue evidence="1">Muscle</tissue>
    </source>
</reference>
<dbReference type="AlphaFoldDB" id="A0A3L5TU99"/>
<accession>A0A3L5TU99</accession>
<evidence type="ECO:0000313" key="1">
    <source>
        <dbReference type="EMBL" id="OPL33484.1"/>
    </source>
</evidence>
<name>A0A3L5TU99_MYTGA</name>
<gene>
    <name evidence="1" type="ORF">AM593_08324</name>
</gene>
<proteinExistence type="predicted"/>
<keyword evidence="2" id="KW-1185">Reference proteome</keyword>
<organism evidence="1 2">
    <name type="scientific">Mytilus galloprovincialis</name>
    <name type="common">Mediterranean mussel</name>
    <dbReference type="NCBI Taxonomy" id="29158"/>
    <lineage>
        <taxon>Eukaryota</taxon>
        <taxon>Metazoa</taxon>
        <taxon>Spiralia</taxon>
        <taxon>Lophotrochozoa</taxon>
        <taxon>Mollusca</taxon>
        <taxon>Bivalvia</taxon>
        <taxon>Autobranchia</taxon>
        <taxon>Pteriomorphia</taxon>
        <taxon>Mytilida</taxon>
        <taxon>Mytiloidea</taxon>
        <taxon>Mytilidae</taxon>
        <taxon>Mytilinae</taxon>
        <taxon>Mytilus</taxon>
    </lineage>
</organism>
<evidence type="ECO:0000313" key="2">
    <source>
        <dbReference type="Proteomes" id="UP000266721"/>
    </source>
</evidence>
<sequence>LNVFTKDLTISVVKDTVKSALYLDLHLDIENEGRLKTKLNDKRDDFSFPIMNFPFLCSNIAYGEYTNQLIRYTRFYISDISMGRIEQPHKQQTHSPFRWYGCLPPSWITSYHLNITYLGMATNCYDILLNKILISVITAEALKNESLDKGLFFNVTITERRLNVIRLQVRVSSTKGENFTALKWLYKTYYSSIITEVKLVRGHHIDEFIKVKRLEIGFCYNFQINVQTQNGRWIGPIDQRACTKPRSPGSGTRIGITTITSIPLLIQYPYGGHFDSFRIDYENNANKFSMTVSRAVGVNQTEIEITGLVPQSCYNIDNQVIILVLLPMCVLRHRWIPTPTQSYMVNHHLQSSGTRVPCSNQ</sequence>
<feature type="non-terminal residue" evidence="1">
    <location>
        <position position="1"/>
    </location>
</feature>
<comment type="caution">
    <text evidence="1">The sequence shown here is derived from an EMBL/GenBank/DDBJ whole genome shotgun (WGS) entry which is preliminary data.</text>
</comment>
<dbReference type="Proteomes" id="UP000266721">
    <property type="component" value="Unassembled WGS sequence"/>
</dbReference>
<protein>
    <submittedName>
        <fullName evidence="1">Uncharacterized protein</fullName>
    </submittedName>
</protein>